<sequence>MPPVGIVPSKSLKERFRYLSAVHLLRLAGIIPDMWFPETSKLSRFFRSPRESGRFPSRELLEKFINRTEKQAAICGNSLPLKLFDERSIS</sequence>
<comment type="caution">
    <text evidence="2">The sequence shown here is derived from an EMBL/GenBank/DDBJ whole genome shotgun (WGS) entry which is preliminary data.</text>
</comment>
<reference evidence="2" key="1">
    <citation type="submission" date="2023-07" db="EMBL/GenBank/DDBJ databases">
        <title>draft genome sequence of fig (Ficus carica).</title>
        <authorList>
            <person name="Takahashi T."/>
            <person name="Nishimura K."/>
        </authorList>
    </citation>
    <scope>NUCLEOTIDE SEQUENCE</scope>
</reference>
<gene>
    <name evidence="1" type="ORF">TIFTF001_053327</name>
    <name evidence="2" type="ORF">TIFTF001_053330</name>
</gene>
<organism evidence="2 3">
    <name type="scientific">Ficus carica</name>
    <name type="common">Common fig</name>
    <dbReference type="NCBI Taxonomy" id="3494"/>
    <lineage>
        <taxon>Eukaryota</taxon>
        <taxon>Viridiplantae</taxon>
        <taxon>Streptophyta</taxon>
        <taxon>Embryophyta</taxon>
        <taxon>Tracheophyta</taxon>
        <taxon>Spermatophyta</taxon>
        <taxon>Magnoliopsida</taxon>
        <taxon>eudicotyledons</taxon>
        <taxon>Gunneridae</taxon>
        <taxon>Pentapetalae</taxon>
        <taxon>rosids</taxon>
        <taxon>fabids</taxon>
        <taxon>Rosales</taxon>
        <taxon>Moraceae</taxon>
        <taxon>Ficeae</taxon>
        <taxon>Ficus</taxon>
    </lineage>
</organism>
<dbReference type="EMBL" id="BTGU01012508">
    <property type="protein sequence ID" value="GMN70961.1"/>
    <property type="molecule type" value="Genomic_DNA"/>
</dbReference>
<evidence type="ECO:0000313" key="2">
    <source>
        <dbReference type="EMBL" id="GMN70961.1"/>
    </source>
</evidence>
<evidence type="ECO:0000313" key="1">
    <source>
        <dbReference type="EMBL" id="GMN70930.1"/>
    </source>
</evidence>
<accession>A0AA88EAI3</accession>
<proteinExistence type="predicted"/>
<name>A0AA88EAI3_FICCA</name>
<dbReference type="EMBL" id="BTGU01012496">
    <property type="protein sequence ID" value="GMN70930.1"/>
    <property type="molecule type" value="Genomic_DNA"/>
</dbReference>
<dbReference type="Proteomes" id="UP001187192">
    <property type="component" value="Unassembled WGS sequence"/>
</dbReference>
<protein>
    <submittedName>
        <fullName evidence="2">Uncharacterized protein</fullName>
    </submittedName>
</protein>
<keyword evidence="3" id="KW-1185">Reference proteome</keyword>
<evidence type="ECO:0000313" key="3">
    <source>
        <dbReference type="Proteomes" id="UP001187192"/>
    </source>
</evidence>
<dbReference type="AlphaFoldDB" id="A0AA88EAI3"/>